<organism evidence="1 2">
    <name type="scientific">Naganishia onofrii</name>
    <dbReference type="NCBI Taxonomy" id="1851511"/>
    <lineage>
        <taxon>Eukaryota</taxon>
        <taxon>Fungi</taxon>
        <taxon>Dikarya</taxon>
        <taxon>Basidiomycota</taxon>
        <taxon>Agaricomycotina</taxon>
        <taxon>Tremellomycetes</taxon>
        <taxon>Filobasidiales</taxon>
        <taxon>Filobasidiaceae</taxon>
        <taxon>Naganishia</taxon>
    </lineage>
</organism>
<dbReference type="Proteomes" id="UP001234202">
    <property type="component" value="Unassembled WGS sequence"/>
</dbReference>
<dbReference type="EMBL" id="JASBWV010000023">
    <property type="protein sequence ID" value="KAJ9119884.1"/>
    <property type="molecule type" value="Genomic_DNA"/>
</dbReference>
<protein>
    <submittedName>
        <fullName evidence="1">Uncharacterized protein</fullName>
    </submittedName>
</protein>
<gene>
    <name evidence="1" type="ORF">QFC24_005598</name>
</gene>
<keyword evidence="2" id="KW-1185">Reference proteome</keyword>
<reference evidence="1" key="1">
    <citation type="submission" date="2023-04" db="EMBL/GenBank/DDBJ databases">
        <title>Draft Genome sequencing of Naganishia species isolated from polar environments using Oxford Nanopore Technology.</title>
        <authorList>
            <person name="Leo P."/>
            <person name="Venkateswaran K."/>
        </authorList>
    </citation>
    <scope>NUCLEOTIDE SEQUENCE</scope>
    <source>
        <strain evidence="1">DBVPG 5303</strain>
    </source>
</reference>
<evidence type="ECO:0000313" key="1">
    <source>
        <dbReference type="EMBL" id="KAJ9119884.1"/>
    </source>
</evidence>
<comment type="caution">
    <text evidence="1">The sequence shown here is derived from an EMBL/GenBank/DDBJ whole genome shotgun (WGS) entry which is preliminary data.</text>
</comment>
<sequence>MKIFFIGSSAYILYLMKFKYRPTQDASLDTFRLDYLLPPVALMSIIFTYEYTPSEILWSFSIWLESVAILPQLFMLQRTGEAETITTHYLAALGLYRGLYIPNWIYRYITEGSRSFDPIAITAGIIQTIIYADFGYIVCFHNLLVSRPAMMSPSIDQEALLTLLCNQTIANIAFLKTQSVIPHSAALDSVQNDLQNVLNEINARANFANLRVSNDQQHRQSPVSVDTSSTTIYPSAEVSNASSTAALVSGYGQVPAPPSLPSRSSHERQHMERAVALWDYSGMNADWYKGHLESNPARIGFFPSNYVRKESARPNEQGLRFLAPPAPQSTSIAQPSYQSVPPPHQPVYGQPAPMGSYQPYPNPQQHQGGYNAPPTTLQPGSQDQLALAPVPYTQGAMTTTAVTPGGTNAVVTNTETGKQSKFKLKPGSMKSTLAHSAVGGLGFGAGASLMSEAVHGIFN</sequence>
<accession>A0ACC2X8Z8</accession>
<name>A0ACC2X8Z8_9TREE</name>
<evidence type="ECO:0000313" key="2">
    <source>
        <dbReference type="Proteomes" id="UP001234202"/>
    </source>
</evidence>
<proteinExistence type="predicted"/>